<dbReference type="AlphaFoldDB" id="C2L0A4"/>
<dbReference type="EMBL" id="ACKX01000207">
    <property type="protein sequence ID" value="EEJ50556.1"/>
    <property type="molecule type" value="Genomic_DNA"/>
</dbReference>
<gene>
    <name evidence="2" type="ORF">HMPREF6123_2173</name>
</gene>
<dbReference type="HOGENOM" id="CLU_1980261_0_0_9"/>
<proteinExistence type="predicted"/>
<evidence type="ECO:0008006" key="4">
    <source>
        <dbReference type="Google" id="ProtNLM"/>
    </source>
</evidence>
<sequence length="151" mass="17434">MVMCNLRKLKAIYEFKEAKSMHQKKINLFLRVLFIILIIAISGAAILQIFAPEYMGRHAAYGISIGWQREIGFWNIAVLVILITAYRHYNWTYLKSILLALILGGIGIGSNHFVHYLKVHQIVNLIGAVENYLLVLAWIIGWKIEERRQNP</sequence>
<name>C2L0A4_9FIRM</name>
<dbReference type="InParanoid" id="C2L0A4"/>
<comment type="caution">
    <text evidence="2">The sequence shown here is derived from an EMBL/GenBank/DDBJ whole genome shotgun (WGS) entry which is preliminary data.</text>
</comment>
<keyword evidence="1" id="KW-0812">Transmembrane</keyword>
<evidence type="ECO:0000256" key="1">
    <source>
        <dbReference type="SAM" id="Phobius"/>
    </source>
</evidence>
<keyword evidence="1" id="KW-1133">Transmembrane helix</keyword>
<feature type="transmembrane region" description="Helical" evidence="1">
    <location>
        <begin position="122"/>
        <end position="142"/>
    </location>
</feature>
<dbReference type="Proteomes" id="UP000004121">
    <property type="component" value="Unassembled WGS sequence"/>
</dbReference>
<dbReference type="STRING" id="585501.HMPREF6123_2173"/>
<protein>
    <recommendedName>
        <fullName evidence="4">DUF4345 domain-containing protein</fullName>
    </recommendedName>
</protein>
<evidence type="ECO:0000313" key="3">
    <source>
        <dbReference type="Proteomes" id="UP000004121"/>
    </source>
</evidence>
<evidence type="ECO:0000313" key="2">
    <source>
        <dbReference type="EMBL" id="EEJ50556.1"/>
    </source>
</evidence>
<feature type="transmembrane region" description="Helical" evidence="1">
    <location>
        <begin position="96"/>
        <end position="116"/>
    </location>
</feature>
<dbReference type="eggNOG" id="ENOG50323D0">
    <property type="taxonomic scope" value="Bacteria"/>
</dbReference>
<keyword evidence="1" id="KW-0472">Membrane</keyword>
<feature type="transmembrane region" description="Helical" evidence="1">
    <location>
        <begin position="28"/>
        <end position="51"/>
    </location>
</feature>
<reference evidence="2 3" key="1">
    <citation type="submission" date="2009-04" db="EMBL/GenBank/DDBJ databases">
        <authorList>
            <person name="Qin X."/>
            <person name="Bachman B."/>
            <person name="Battles P."/>
            <person name="Bell A."/>
            <person name="Bess C."/>
            <person name="Bickham C."/>
            <person name="Chaboub L."/>
            <person name="Chen D."/>
            <person name="Coyle M."/>
            <person name="Deiros D.R."/>
            <person name="Dinh H."/>
            <person name="Forbes L."/>
            <person name="Fowler G."/>
            <person name="Francisco L."/>
            <person name="Fu Q."/>
            <person name="Gubbala S."/>
            <person name="Hale W."/>
            <person name="Han Y."/>
            <person name="Hemphill L."/>
            <person name="Highlander S.K."/>
            <person name="Hirani K."/>
            <person name="Hogues M."/>
            <person name="Jackson L."/>
            <person name="Jakkamsetti A."/>
            <person name="Javaid M."/>
            <person name="Jiang H."/>
            <person name="Korchina V."/>
            <person name="Kovar C."/>
            <person name="Lara F."/>
            <person name="Lee S."/>
            <person name="Mata R."/>
            <person name="Mathew T."/>
            <person name="Moen C."/>
            <person name="Morales K."/>
            <person name="Munidasa M."/>
            <person name="Nazareth L."/>
            <person name="Ngo R."/>
            <person name="Nguyen L."/>
            <person name="Okwuonu G."/>
            <person name="Ongeri F."/>
            <person name="Patil S."/>
            <person name="Petrosino J."/>
            <person name="Pham C."/>
            <person name="Pham P."/>
            <person name="Pu L.-L."/>
            <person name="Puazo M."/>
            <person name="Raj R."/>
            <person name="Reid J."/>
            <person name="Rouhana J."/>
            <person name="Saada N."/>
            <person name="Shang Y."/>
            <person name="Simmons D."/>
            <person name="Thornton R."/>
            <person name="Warren J."/>
            <person name="Weissenberger G."/>
            <person name="Zhang J."/>
            <person name="Zhang L."/>
            <person name="Zhou C."/>
            <person name="Zhu D."/>
            <person name="Muzny D."/>
            <person name="Worley K."/>
            <person name="Gibbs R."/>
        </authorList>
    </citation>
    <scope>NUCLEOTIDE SEQUENCE [LARGE SCALE GENOMIC DNA]</scope>
    <source>
        <strain evidence="2 3">F0268</strain>
    </source>
</reference>
<accession>C2L0A4</accession>
<keyword evidence="3" id="KW-1185">Reference proteome</keyword>
<organism evidence="2 3">
    <name type="scientific">Oribacterium sinus F0268</name>
    <dbReference type="NCBI Taxonomy" id="585501"/>
    <lineage>
        <taxon>Bacteria</taxon>
        <taxon>Bacillati</taxon>
        <taxon>Bacillota</taxon>
        <taxon>Clostridia</taxon>
        <taxon>Lachnospirales</taxon>
        <taxon>Lachnospiraceae</taxon>
        <taxon>Oribacterium</taxon>
    </lineage>
</organism>
<feature type="transmembrane region" description="Helical" evidence="1">
    <location>
        <begin position="71"/>
        <end position="89"/>
    </location>
</feature>